<dbReference type="EMBL" id="FN554974">
    <property type="protein sequence ID" value="CBH17383.1"/>
    <property type="molecule type" value="Genomic_DNA"/>
</dbReference>
<dbReference type="InterPro" id="IPR036388">
    <property type="entry name" value="WH-like_DNA-bd_sf"/>
</dbReference>
<keyword evidence="1" id="KW-0547">Nucleotide-binding</keyword>
<gene>
    <name evidence="8" type="ORF">TbgDal_XI5010</name>
</gene>
<dbReference type="InterPro" id="IPR014756">
    <property type="entry name" value="Ig_E-set"/>
</dbReference>
<dbReference type="OrthoDB" id="5575at2759"/>
<dbReference type="SUPFAM" id="SSF158702">
    <property type="entry name" value="Sec63 N-terminal domain-like"/>
    <property type="match status" value="2"/>
</dbReference>
<dbReference type="Gene3D" id="2.60.40.150">
    <property type="entry name" value="C2 domain"/>
    <property type="match status" value="2"/>
</dbReference>
<feature type="domain" description="Helicase C-terminal" evidence="7">
    <location>
        <begin position="1561"/>
        <end position="1772"/>
    </location>
</feature>
<keyword evidence="4" id="KW-0067">ATP-binding</keyword>
<dbReference type="SMART" id="SM00490">
    <property type="entry name" value="HELICc"/>
    <property type="match status" value="2"/>
</dbReference>
<dbReference type="InterPro" id="IPR014001">
    <property type="entry name" value="Helicase_ATP-bd"/>
</dbReference>
<dbReference type="FunFam" id="1.10.10.10:FF:000012">
    <property type="entry name" value="U5 small nuclear ribonucleoprotein helicase"/>
    <property type="match status" value="1"/>
</dbReference>
<dbReference type="Gene3D" id="1.10.3380.10">
    <property type="entry name" value="Sec63 N-terminal domain-like domain"/>
    <property type="match status" value="2"/>
</dbReference>
<dbReference type="PROSITE" id="PS51192">
    <property type="entry name" value="HELICASE_ATP_BIND_1"/>
    <property type="match status" value="2"/>
</dbReference>
<dbReference type="InterPro" id="IPR003593">
    <property type="entry name" value="AAA+_ATPase"/>
</dbReference>
<protein>
    <submittedName>
        <fullName evidence="8">ATP-dependent RNA helicase, putative</fullName>
        <ecNumber evidence="8">3.6.1.-</ecNumber>
    </submittedName>
</protein>
<keyword evidence="3 8" id="KW-0347">Helicase</keyword>
<dbReference type="InterPro" id="IPR027417">
    <property type="entry name" value="P-loop_NTPase"/>
</dbReference>
<feature type="region of interest" description="Disordered" evidence="5">
    <location>
        <begin position="88"/>
        <end position="154"/>
    </location>
</feature>
<evidence type="ECO:0000313" key="9">
    <source>
        <dbReference type="Proteomes" id="UP000002316"/>
    </source>
</evidence>
<dbReference type="EC" id="3.6.1.-" evidence="8"/>
<dbReference type="Gene3D" id="3.40.50.300">
    <property type="entry name" value="P-loop containing nucleotide triphosphate hydrolases"/>
    <property type="match status" value="4"/>
</dbReference>
<evidence type="ECO:0000313" key="8">
    <source>
        <dbReference type="EMBL" id="CBH17383.1"/>
    </source>
</evidence>
<evidence type="ECO:0000256" key="5">
    <source>
        <dbReference type="SAM" id="MobiDB-lite"/>
    </source>
</evidence>
<dbReference type="InterPro" id="IPR035892">
    <property type="entry name" value="C2_domain_sf"/>
</dbReference>
<dbReference type="FunFam" id="2.60.40.150:FF:000113">
    <property type="entry name" value="activating signal cointegrator 1 complex subunit 3"/>
    <property type="match status" value="1"/>
</dbReference>
<feature type="domain" description="Helicase ATP-binding" evidence="6">
    <location>
        <begin position="1354"/>
        <end position="1530"/>
    </location>
</feature>
<dbReference type="PROSITE" id="PS51194">
    <property type="entry name" value="HELICASE_CTER"/>
    <property type="match status" value="2"/>
</dbReference>
<dbReference type="SUPFAM" id="SSF46785">
    <property type="entry name" value="Winged helix' DNA-binding domain"/>
    <property type="match status" value="2"/>
</dbReference>
<dbReference type="KEGG" id="tbg:TbgDal_XI5010"/>
<dbReference type="InterPro" id="IPR004179">
    <property type="entry name" value="Sec63-dom"/>
</dbReference>
<dbReference type="Pfam" id="PF00270">
    <property type="entry name" value="DEAD"/>
    <property type="match status" value="2"/>
</dbReference>
<evidence type="ECO:0000256" key="1">
    <source>
        <dbReference type="ARBA" id="ARBA00022741"/>
    </source>
</evidence>
<dbReference type="SMART" id="SM00973">
    <property type="entry name" value="Sec63"/>
    <property type="match status" value="2"/>
</dbReference>
<dbReference type="FunFam" id="3.40.50.300:FF:000062">
    <property type="entry name" value="U5 small nuclear ribonucleoprotein helicase"/>
    <property type="match status" value="1"/>
</dbReference>
<dbReference type="InterPro" id="IPR011545">
    <property type="entry name" value="DEAD/DEAH_box_helicase_dom"/>
</dbReference>
<feature type="domain" description="Helicase ATP-binding" evidence="6">
    <location>
        <begin position="492"/>
        <end position="676"/>
    </location>
</feature>
<dbReference type="InterPro" id="IPR001650">
    <property type="entry name" value="Helicase_C-like"/>
</dbReference>
<keyword evidence="2 8" id="KW-0378">Hydrolase</keyword>
<dbReference type="InterPro" id="IPR057842">
    <property type="entry name" value="WH_MER3"/>
</dbReference>
<feature type="domain" description="Helicase C-terminal" evidence="7">
    <location>
        <begin position="710"/>
        <end position="907"/>
    </location>
</feature>
<dbReference type="Pfam" id="PF23445">
    <property type="entry name" value="WHD_SNRNP200"/>
    <property type="match status" value="2"/>
</dbReference>
<evidence type="ECO:0000256" key="2">
    <source>
        <dbReference type="ARBA" id="ARBA00022801"/>
    </source>
</evidence>
<dbReference type="GO" id="GO:0003676">
    <property type="term" value="F:nucleic acid binding"/>
    <property type="evidence" value="ECO:0007669"/>
    <property type="project" value="InterPro"/>
</dbReference>
<dbReference type="GeneID" id="23867499"/>
<dbReference type="GO" id="GO:0016787">
    <property type="term" value="F:hydrolase activity"/>
    <property type="evidence" value="ECO:0007669"/>
    <property type="project" value="UniProtKB-KW"/>
</dbReference>
<dbReference type="InterPro" id="IPR036390">
    <property type="entry name" value="WH_DNA-bd_sf"/>
</dbReference>
<dbReference type="PIRSF" id="PIRSF039073">
    <property type="entry name" value="BRR2"/>
    <property type="match status" value="1"/>
</dbReference>
<proteinExistence type="predicted"/>
<evidence type="ECO:0000259" key="7">
    <source>
        <dbReference type="PROSITE" id="PS51194"/>
    </source>
</evidence>
<evidence type="ECO:0000256" key="4">
    <source>
        <dbReference type="ARBA" id="ARBA00022840"/>
    </source>
</evidence>
<dbReference type="Pfam" id="PF02889">
    <property type="entry name" value="Sec63"/>
    <property type="match status" value="2"/>
</dbReference>
<dbReference type="SMART" id="SM00487">
    <property type="entry name" value="DEXDc"/>
    <property type="match status" value="2"/>
</dbReference>
<sequence length="2197" mass="248740">MKSNIKDKKTPLTLSLGKHLSLRFFFLGGTLLAAHARLCQADRRESMSHRGSCMQCGSFDEGAEDPRDRQWYCNTCWAAYNDSRKKGRWENREGCDDRRNNIGANHRRRNPNAGSRGATETAGAKGGSKAVDKQHRYKAEEPERKGPAASPSWYHSAQDAVRRLESVLGSFAPFRQDYRHHLMPDATSLLDDLQMLQVAERSSFSNREGEVRRQHTCSFVGQFMQRHQSITVIAHTGEPLSPRGNRVGGVSRSAYLENNKVSLDLLLSSVDDIVSQVYVRFDEDMTRIILNALDRVTACETQKQRDAVRVRVIEELLQVLGVEHCELIQCVMHRPRDIFLRLLEEFCTLDGGNDGGTTGDSAAPDHRGLTVRFVKTAKQRSVLREAEFDRRGSADEQWLAHMTQRYRQLVRESELDEFFKRDLSINGSCPSFASGATVLQREDHIRVHVPPPERKVLPEEDRVCIATSLPEWTHAAFLNITHLNTIQTSLFRTAFHTSQNMLVCAPTGAGKTVCGLLVMLRCIEEQRVDGVLDRNFKIIFIAPMKALAQEMVENFSRRLAPFAMEVRELTGDMQLTKRELAQTQVIVTTPEKWDVITRKQANEELTTQVRLIIIDEIHLLNEDRGPVLEAIVARTLRQGELASEQKHRTRLVGLSATLPNYKDVANFLRVDLAEGLKVFGAEYRPVPLEQSFIGLRMGLKDKERRMDQLAYEEVVRNVREGHQVMVFVHSRKQTVALARFFMEEANVRGHEALFKQDETVPKEAQKLGCSLQGRDLSNLFAAGFGAHHAGLIRYDRTSTENLFRKGFIRVLVCTSTLAWGVNLPAHSVMIRGTHIYDPKRGGLVSMSVLDVMQIFGRAGRPQYDTSGHGTIISDEKEVGRYLRLLACALPIESKLQEGLCDHLNAEIHAGTISSIVEGSGWLEYTYLWQRLRVNPLMYGLKVSDVRQDPKLKKIRYEIVSKAAEELADAGMIRYNPQTGAVDTTDLGRIASHYYISYKSIATFNTKMRRPDESWIDSLDLGAAMNVVACADEFSQLRVRQEELDELKKLHALLPRQVQHYGIVGESADETSVEWKVTTLMKSYISRINVDMHSLASDVNYVVQNAPRISRSLFEIEMQRGHPLTTAVFLSLCKCLEQRRWEFEHPLLQFGVDMTDAVYRNIEKKRPSMSLLQEMSASDIGSLVQNQRFGDVIARLVASFPTVSLAVDIQPITCTILRVKVTISATFSWNSRYHGSVEPFWLLVEDQDNHFIFHHELISLKRKEVEAGLPQVVNLSVPIVAEYDMYSVRLYSDRWLGSQEEYSFSIGHLHLPDDSQKTTPLLPLAPLRREVIPEKYHTIYESFREFNPVQTQVFHAMYHTDSSIFLGAPTGSGKTIAAEMSILRLFEKYPVGSKVVYIAPLKALVKERVKDWMARFSRRLGRRVLELSGDVTPDITALVQADILCTTPEKWDGLSRSWQVRRYVTAVRLVIFDEIHMLGSDRGPILEVIVSRMRFIGWHRNAPIRLIGLSTAVANPADLTSWLGVSHKWAVFNFDPSVRPVPMRVHIAGYHGRNYCPRMAAMNKPVYNAICEKSPNKPVIVFVSSRRQTRLTAMALIGFLVMEQNTAKFVRMDVEEVNAYVAKVSDPYVKHCMQFGVGVHHAGLLEGDRTVVESAFLKGKLQVLVATSTLAWGVNFPAHMVVVKGTEYYDGKTKTYVDFPITDVLQMIGRAGRPQFDTEGVAQVLCHEPKKGFYRKFLYDPFPVESALHRQLHTHINAEIVSGTIKTRQDAVDYLTWTYMFRRIVKNPSYYGLSDRSPASVTIFMSTLVANVLDELEQCGCIEHCQSDGCDADADPNALTYTVLGKLCSYYYLSHKTVYYFDTNINENSTHVDVLKALCEADEFEELPVRHNEDKLNLTLSQALPLPIKANNADSPHVKAFLLFQAHFERCNLPISDYYTDQKSTLDNAMRVVQAMVDITANNGHLHTSLRCMSLLQCIVQGLWWHSNTLLQIPHVTDTMLPIIAEHCAGLHHVSQLVNSPLSVLTKLHETLCDHCGLGDKEVREAMEAVRSFPLIDVHIRLSRTVVDDGHATEEVMVKRGDGMDDDEEGDGYELTAYLTRLSTPIRHVVAPHFTKSKEEQYWLVIGSEHTGELIAMKRVGRLMGNATTATTLRFDWDDDWTSFAENGSVPLSLYVVCDSYVGLDQQYNFRVSVPSRE</sequence>
<dbReference type="InterPro" id="IPR050474">
    <property type="entry name" value="Hel308_SKI2-like"/>
</dbReference>
<dbReference type="Proteomes" id="UP000002316">
    <property type="component" value="Chromosome 11"/>
</dbReference>
<dbReference type="FunFam" id="3.40.50.300:FF:000231">
    <property type="entry name" value="Activating signal cointegrator 1 complex subunit 3"/>
    <property type="match status" value="1"/>
</dbReference>
<dbReference type="Gene3D" id="1.10.150.20">
    <property type="entry name" value="5' to 3' exonuclease, C-terminal subdomain"/>
    <property type="match status" value="1"/>
</dbReference>
<evidence type="ECO:0000256" key="3">
    <source>
        <dbReference type="ARBA" id="ARBA00022806"/>
    </source>
</evidence>
<dbReference type="FunFam" id="1.10.3380.10:FF:000002">
    <property type="entry name" value="Activating signal cointegrator 1 complex subunit 3"/>
    <property type="match status" value="1"/>
</dbReference>
<accession>D0A6T2</accession>
<reference evidence="9" key="1">
    <citation type="journal article" date="2010" name="PLoS Negl. Trop. Dis.">
        <title>The genome sequence of Trypanosoma brucei gambiense, causative agent of chronic human african trypanosomiasis.</title>
        <authorList>
            <person name="Jackson A.P."/>
            <person name="Sanders M."/>
            <person name="Berry A."/>
            <person name="McQuillan J."/>
            <person name="Aslett M.A."/>
            <person name="Quail M.A."/>
            <person name="Chukualim B."/>
            <person name="Capewell P."/>
            <person name="MacLeod A."/>
            <person name="Melville S.E."/>
            <person name="Gibson W."/>
            <person name="Barry J.D."/>
            <person name="Berriman M."/>
            <person name="Hertz-Fowler C."/>
        </authorList>
    </citation>
    <scope>NUCLEOTIDE SEQUENCE [LARGE SCALE GENOMIC DNA]</scope>
    <source>
        <strain evidence="9">MHOM/CI/86/DAL972</strain>
    </source>
</reference>
<dbReference type="VEuPathDB" id="TriTrypDB:Tbg972.11.5010"/>
<evidence type="ECO:0000259" key="6">
    <source>
        <dbReference type="PROSITE" id="PS51192"/>
    </source>
</evidence>
<dbReference type="GO" id="GO:0005524">
    <property type="term" value="F:ATP binding"/>
    <property type="evidence" value="ECO:0007669"/>
    <property type="project" value="UniProtKB-KW"/>
</dbReference>
<feature type="compositionally biased region" description="Basic and acidic residues" evidence="5">
    <location>
        <begin position="130"/>
        <end position="146"/>
    </location>
</feature>
<dbReference type="CDD" id="cd18795">
    <property type="entry name" value="SF2_C_Ski2"/>
    <property type="match status" value="2"/>
</dbReference>
<dbReference type="Pfam" id="PF00271">
    <property type="entry name" value="Helicase_C"/>
    <property type="match status" value="2"/>
</dbReference>
<name>D0A6T2_TRYB9</name>
<dbReference type="FunFam" id="3.40.50.300:FF:000102">
    <property type="entry name" value="RNA helicase, activating signal cointegrator 1"/>
    <property type="match status" value="1"/>
</dbReference>
<dbReference type="FunFam" id="1.10.10.10:FF:000024">
    <property type="entry name" value="U5 small nuclear ribonucleoprotein helicase"/>
    <property type="match status" value="1"/>
</dbReference>
<dbReference type="SUPFAM" id="SSF52540">
    <property type="entry name" value="P-loop containing nucleoside triphosphate hydrolases"/>
    <property type="match status" value="3"/>
</dbReference>
<dbReference type="Gene3D" id="1.10.10.10">
    <property type="entry name" value="Winged helix-like DNA-binding domain superfamily/Winged helix DNA-binding domain"/>
    <property type="match status" value="2"/>
</dbReference>
<dbReference type="GO" id="GO:0180022">
    <property type="term" value="C:RQC-trigger complex"/>
    <property type="evidence" value="ECO:0007669"/>
    <property type="project" value="UniProtKB-ARBA"/>
</dbReference>
<dbReference type="SUPFAM" id="SSF81296">
    <property type="entry name" value="E set domains"/>
    <property type="match status" value="1"/>
</dbReference>
<organism evidence="8 9">
    <name type="scientific">Trypanosoma brucei gambiense (strain MHOM/CI/86/DAL972)</name>
    <dbReference type="NCBI Taxonomy" id="679716"/>
    <lineage>
        <taxon>Eukaryota</taxon>
        <taxon>Discoba</taxon>
        <taxon>Euglenozoa</taxon>
        <taxon>Kinetoplastea</taxon>
        <taxon>Metakinetoplastina</taxon>
        <taxon>Trypanosomatida</taxon>
        <taxon>Trypanosomatidae</taxon>
        <taxon>Trypanosoma</taxon>
    </lineage>
</organism>
<feature type="compositionally biased region" description="Basic and acidic residues" evidence="5">
    <location>
        <begin position="88"/>
        <end position="100"/>
    </location>
</feature>
<dbReference type="PANTHER" id="PTHR47961">
    <property type="entry name" value="DNA POLYMERASE THETA, PUTATIVE (AFU_ORTHOLOGUE AFUA_1G05260)-RELATED"/>
    <property type="match status" value="1"/>
</dbReference>
<dbReference type="CDD" id="cd18022">
    <property type="entry name" value="DEXHc_ASCC3_2"/>
    <property type="match status" value="1"/>
</dbReference>
<dbReference type="SMART" id="SM00382">
    <property type="entry name" value="AAA"/>
    <property type="match status" value="2"/>
</dbReference>
<dbReference type="GO" id="GO:0004386">
    <property type="term" value="F:helicase activity"/>
    <property type="evidence" value="ECO:0007669"/>
    <property type="project" value="UniProtKB-KW"/>
</dbReference>
<dbReference type="RefSeq" id="XP_011779647.1">
    <property type="nucleotide sequence ID" value="XM_011781345.1"/>
</dbReference>
<dbReference type="PANTHER" id="PTHR47961:SF13">
    <property type="entry name" value="ACTIVATING SIGNAL COINTEGRATOR 1 COMPLEX SUBUNIT 3"/>
    <property type="match status" value="1"/>
</dbReference>